<proteinExistence type="predicted"/>
<dbReference type="AlphaFoldDB" id="L9VV79"/>
<dbReference type="eggNOG" id="arCOG00512">
    <property type="taxonomic scope" value="Archaea"/>
</dbReference>
<evidence type="ECO:0008006" key="3">
    <source>
        <dbReference type="Google" id="ProtNLM"/>
    </source>
</evidence>
<protein>
    <recommendedName>
        <fullName evidence="3">Flavin-nucleotide-binding protein-like protein</fullName>
    </recommendedName>
</protein>
<dbReference type="Pfam" id="PF12900">
    <property type="entry name" value="Pyridox_ox_2"/>
    <property type="match status" value="1"/>
</dbReference>
<name>L9VV79_9EURY</name>
<evidence type="ECO:0000313" key="1">
    <source>
        <dbReference type="EMBL" id="ELY40931.1"/>
    </source>
</evidence>
<comment type="caution">
    <text evidence="1">The sequence shown here is derived from an EMBL/GenBank/DDBJ whole genome shotgun (WGS) entry which is preliminary data.</text>
</comment>
<evidence type="ECO:0000313" key="2">
    <source>
        <dbReference type="Proteomes" id="UP000011661"/>
    </source>
</evidence>
<gene>
    <name evidence="1" type="ORF">C495_16880</name>
</gene>
<dbReference type="EMBL" id="AOHX01000058">
    <property type="protein sequence ID" value="ELY40931.1"/>
    <property type="molecule type" value="Genomic_DNA"/>
</dbReference>
<reference evidence="1 2" key="1">
    <citation type="journal article" date="2014" name="PLoS Genet.">
        <title>Phylogenetically driven sequencing of extremely halophilic archaea reveals strategies for static and dynamic osmo-response.</title>
        <authorList>
            <person name="Becker E.A."/>
            <person name="Seitzer P.M."/>
            <person name="Tritt A."/>
            <person name="Larsen D."/>
            <person name="Krusor M."/>
            <person name="Yao A.I."/>
            <person name="Wu D."/>
            <person name="Madern D."/>
            <person name="Eisen J.A."/>
            <person name="Darling A.E."/>
            <person name="Facciotti M.T."/>
        </authorList>
    </citation>
    <scope>NUCLEOTIDE SEQUENCE [LARGE SCALE GENOMIC DNA]</scope>
    <source>
        <strain evidence="1 2">JCM 14089</strain>
    </source>
</reference>
<organism evidence="1 2">
    <name type="scientific">Natronorubrum sulfidifaciens JCM 14089</name>
    <dbReference type="NCBI Taxonomy" id="1230460"/>
    <lineage>
        <taxon>Archaea</taxon>
        <taxon>Methanobacteriati</taxon>
        <taxon>Methanobacteriota</taxon>
        <taxon>Stenosarchaea group</taxon>
        <taxon>Halobacteria</taxon>
        <taxon>Halobacteriales</taxon>
        <taxon>Natrialbaceae</taxon>
        <taxon>Natronorubrum</taxon>
    </lineage>
</organism>
<dbReference type="OrthoDB" id="953at2157"/>
<dbReference type="Proteomes" id="UP000011661">
    <property type="component" value="Unassembled WGS sequence"/>
</dbReference>
<dbReference type="InterPro" id="IPR012349">
    <property type="entry name" value="Split_barrel_FMN-bd"/>
</dbReference>
<sequence>MHDQIGYSLSTAEATAFLEQQGHGTLCLANDNRAYGLPISYGYDEGYDRIVMEFVSTDSSKKEQFVSTSEEVTFSTYAFQDTSTWASVIVTGTIHHIPSEKVSSRVAALFFGRADDAAGDIRWMDDETFDKSWYEIDIETLSGRRGEKVPTQEQ</sequence>
<keyword evidence="2" id="KW-1185">Reference proteome</keyword>
<accession>L9VV79</accession>
<dbReference type="PATRIC" id="fig|1230460.4.peg.3418"/>
<dbReference type="STRING" id="1230460.C495_16880"/>
<dbReference type="SUPFAM" id="SSF50475">
    <property type="entry name" value="FMN-binding split barrel"/>
    <property type="match status" value="1"/>
</dbReference>
<dbReference type="RefSeq" id="WP_008165044.1">
    <property type="nucleotide sequence ID" value="NZ_AOHX01000058.1"/>
</dbReference>
<dbReference type="InterPro" id="IPR024747">
    <property type="entry name" value="Pyridox_Oxase-rel"/>
</dbReference>
<dbReference type="Gene3D" id="2.30.110.10">
    <property type="entry name" value="Electron Transport, Fmn-binding Protein, Chain A"/>
    <property type="match status" value="1"/>
</dbReference>